<keyword evidence="2" id="KW-1185">Reference proteome</keyword>
<evidence type="ECO:0000313" key="2">
    <source>
        <dbReference type="Proteomes" id="UP000607653"/>
    </source>
</evidence>
<evidence type="ECO:0000313" key="1">
    <source>
        <dbReference type="EMBL" id="DAD25925.1"/>
    </source>
</evidence>
<sequence length="69" mass="7657">MECDAIAWFIAELNNLQGEQRKKGGKLFQFTGDHIGSEASEHVGVSCPPHNLPLDAFPPRDQCDEIAYI</sequence>
<proteinExistence type="predicted"/>
<name>A0A822Y4G0_NELNU</name>
<gene>
    <name evidence="1" type="ORF">HUJ06_027393</name>
</gene>
<dbReference type="AlphaFoldDB" id="A0A822Y4G0"/>
<protein>
    <submittedName>
        <fullName evidence="1">Uncharacterized protein</fullName>
    </submittedName>
</protein>
<accession>A0A822Y4G0</accession>
<dbReference type="EMBL" id="DUZY01000002">
    <property type="protein sequence ID" value="DAD25925.1"/>
    <property type="molecule type" value="Genomic_DNA"/>
</dbReference>
<dbReference type="Proteomes" id="UP000607653">
    <property type="component" value="Unassembled WGS sequence"/>
</dbReference>
<comment type="caution">
    <text evidence="1">The sequence shown here is derived from an EMBL/GenBank/DDBJ whole genome shotgun (WGS) entry which is preliminary data.</text>
</comment>
<organism evidence="1 2">
    <name type="scientific">Nelumbo nucifera</name>
    <name type="common">Sacred lotus</name>
    <dbReference type="NCBI Taxonomy" id="4432"/>
    <lineage>
        <taxon>Eukaryota</taxon>
        <taxon>Viridiplantae</taxon>
        <taxon>Streptophyta</taxon>
        <taxon>Embryophyta</taxon>
        <taxon>Tracheophyta</taxon>
        <taxon>Spermatophyta</taxon>
        <taxon>Magnoliopsida</taxon>
        <taxon>Proteales</taxon>
        <taxon>Nelumbonaceae</taxon>
        <taxon>Nelumbo</taxon>
    </lineage>
</organism>
<reference evidence="1 2" key="1">
    <citation type="journal article" date="2020" name="Mol. Biol. Evol.">
        <title>Distinct Expression and Methylation Patterns for Genes with Different Fates following a Single Whole-Genome Duplication in Flowering Plants.</title>
        <authorList>
            <person name="Shi T."/>
            <person name="Rahmani R.S."/>
            <person name="Gugger P.F."/>
            <person name="Wang M."/>
            <person name="Li H."/>
            <person name="Zhang Y."/>
            <person name="Li Z."/>
            <person name="Wang Q."/>
            <person name="Van de Peer Y."/>
            <person name="Marchal K."/>
            <person name="Chen J."/>
        </authorList>
    </citation>
    <scope>NUCLEOTIDE SEQUENCE [LARGE SCALE GENOMIC DNA]</scope>
    <source>
        <tissue evidence="1">Leaf</tissue>
    </source>
</reference>